<dbReference type="InterPro" id="IPR002545">
    <property type="entry name" value="CheW-lke_dom"/>
</dbReference>
<proteinExistence type="predicted"/>
<organism evidence="2 3">
    <name type="scientific">Pseudobutyrivibrio xylanivorans</name>
    <dbReference type="NCBI Taxonomy" id="185007"/>
    <lineage>
        <taxon>Bacteria</taxon>
        <taxon>Bacillati</taxon>
        <taxon>Bacillota</taxon>
        <taxon>Clostridia</taxon>
        <taxon>Lachnospirales</taxon>
        <taxon>Lachnospiraceae</taxon>
        <taxon>Pseudobutyrivibrio</taxon>
    </lineage>
</organism>
<dbReference type="GO" id="GO:0005829">
    <property type="term" value="C:cytosol"/>
    <property type="evidence" value="ECO:0007669"/>
    <property type="project" value="TreeGrafter"/>
</dbReference>
<name>A0A1G5RWF3_PSEXY</name>
<protein>
    <submittedName>
        <fullName evidence="2">Purine-binding chemotaxis protein CheW</fullName>
    </submittedName>
</protein>
<accession>A0A1G5RWF3</accession>
<dbReference type="Gene3D" id="2.40.50.180">
    <property type="entry name" value="CheA-289, Domain 4"/>
    <property type="match status" value="1"/>
</dbReference>
<dbReference type="InterPro" id="IPR036061">
    <property type="entry name" value="CheW-like_dom_sf"/>
</dbReference>
<sequence>MSDLAMYDVVEKEKKQYIVVKIGGEHYGIDISYIDNIVRLSKITRVPKAPLYYRGVINLRGEVVPVMSLRRRMDLDDDEFTDASRIIILKLDGGGLMGVIVDEVKEVLSLSEDDIEAPSSTLKSKNSFINGVGKNGDELISIFEISSIIGDNEAS</sequence>
<dbReference type="GO" id="GO:0007165">
    <property type="term" value="P:signal transduction"/>
    <property type="evidence" value="ECO:0007669"/>
    <property type="project" value="InterPro"/>
</dbReference>
<feature type="domain" description="CheW-like" evidence="1">
    <location>
        <begin position="14"/>
        <end position="154"/>
    </location>
</feature>
<dbReference type="AlphaFoldDB" id="A0A1G5RWF3"/>
<dbReference type="EMBL" id="FMWK01000005">
    <property type="protein sequence ID" value="SCZ78442.1"/>
    <property type="molecule type" value="Genomic_DNA"/>
</dbReference>
<evidence type="ECO:0000259" key="1">
    <source>
        <dbReference type="PROSITE" id="PS50851"/>
    </source>
</evidence>
<dbReference type="Pfam" id="PF01584">
    <property type="entry name" value="CheW"/>
    <property type="match status" value="1"/>
</dbReference>
<dbReference type="Gene3D" id="2.30.30.40">
    <property type="entry name" value="SH3 Domains"/>
    <property type="match status" value="1"/>
</dbReference>
<gene>
    <name evidence="2" type="ORF">SAMN02910350_01267</name>
</gene>
<evidence type="ECO:0000313" key="3">
    <source>
        <dbReference type="Proteomes" id="UP000199428"/>
    </source>
</evidence>
<reference evidence="2 3" key="1">
    <citation type="submission" date="2016-10" db="EMBL/GenBank/DDBJ databases">
        <authorList>
            <person name="de Groot N.N."/>
        </authorList>
    </citation>
    <scope>NUCLEOTIDE SEQUENCE [LARGE SCALE GENOMIC DNA]</scope>
    <source>
        <strain evidence="2 3">DSM 10317</strain>
    </source>
</reference>
<dbReference type="Proteomes" id="UP000199428">
    <property type="component" value="Unassembled WGS sequence"/>
</dbReference>
<dbReference type="SMART" id="SM00260">
    <property type="entry name" value="CheW"/>
    <property type="match status" value="1"/>
</dbReference>
<dbReference type="GO" id="GO:0006935">
    <property type="term" value="P:chemotaxis"/>
    <property type="evidence" value="ECO:0007669"/>
    <property type="project" value="InterPro"/>
</dbReference>
<dbReference type="PROSITE" id="PS50851">
    <property type="entry name" value="CHEW"/>
    <property type="match status" value="1"/>
</dbReference>
<dbReference type="PANTHER" id="PTHR22617">
    <property type="entry name" value="CHEMOTAXIS SENSOR HISTIDINE KINASE-RELATED"/>
    <property type="match status" value="1"/>
</dbReference>
<dbReference type="RefSeq" id="WP_090162160.1">
    <property type="nucleotide sequence ID" value="NZ_FMWK01000005.1"/>
</dbReference>
<evidence type="ECO:0000313" key="2">
    <source>
        <dbReference type="EMBL" id="SCZ78442.1"/>
    </source>
</evidence>
<dbReference type="SUPFAM" id="SSF50341">
    <property type="entry name" value="CheW-like"/>
    <property type="match status" value="1"/>
</dbReference>
<dbReference type="InterPro" id="IPR039315">
    <property type="entry name" value="CheW"/>
</dbReference>
<dbReference type="PANTHER" id="PTHR22617:SF23">
    <property type="entry name" value="CHEMOTAXIS PROTEIN CHEW"/>
    <property type="match status" value="1"/>
</dbReference>